<organism evidence="6 7">
    <name type="scientific">Actinoplanes friuliensis DSM 7358</name>
    <dbReference type="NCBI Taxonomy" id="1246995"/>
    <lineage>
        <taxon>Bacteria</taxon>
        <taxon>Bacillati</taxon>
        <taxon>Actinomycetota</taxon>
        <taxon>Actinomycetes</taxon>
        <taxon>Micromonosporales</taxon>
        <taxon>Micromonosporaceae</taxon>
        <taxon>Actinoplanes</taxon>
    </lineage>
</organism>
<evidence type="ECO:0000313" key="7">
    <source>
        <dbReference type="Proteomes" id="UP000017746"/>
    </source>
</evidence>
<dbReference type="Proteomes" id="UP000017746">
    <property type="component" value="Chromosome"/>
</dbReference>
<dbReference type="KEGG" id="afs:AFR_22135"/>
<evidence type="ECO:0000256" key="3">
    <source>
        <dbReference type="ARBA" id="ARBA00023163"/>
    </source>
</evidence>
<dbReference type="InterPro" id="IPR023772">
    <property type="entry name" value="DNA-bd_HTH_TetR-type_CS"/>
</dbReference>
<dbReference type="PANTHER" id="PTHR30055">
    <property type="entry name" value="HTH-TYPE TRANSCRIPTIONAL REGULATOR RUTR"/>
    <property type="match status" value="1"/>
</dbReference>
<gene>
    <name evidence="6" type="ORF">AFR_22135</name>
</gene>
<dbReference type="InterPro" id="IPR009057">
    <property type="entry name" value="Homeodomain-like_sf"/>
</dbReference>
<keyword evidence="1" id="KW-0805">Transcription regulation</keyword>
<evidence type="ECO:0000256" key="1">
    <source>
        <dbReference type="ARBA" id="ARBA00023015"/>
    </source>
</evidence>
<keyword evidence="7" id="KW-1185">Reference proteome</keyword>
<dbReference type="STRING" id="1246995.AFR_22135"/>
<dbReference type="InterPro" id="IPR041347">
    <property type="entry name" value="MftR_C"/>
</dbReference>
<dbReference type="InterPro" id="IPR001647">
    <property type="entry name" value="HTH_TetR"/>
</dbReference>
<dbReference type="GO" id="GO:0003700">
    <property type="term" value="F:DNA-binding transcription factor activity"/>
    <property type="evidence" value="ECO:0007669"/>
    <property type="project" value="TreeGrafter"/>
</dbReference>
<proteinExistence type="predicted"/>
<protein>
    <submittedName>
        <fullName evidence="6">HTH-type transcriptional regulator betI</fullName>
    </submittedName>
</protein>
<dbReference type="Gene3D" id="1.10.357.10">
    <property type="entry name" value="Tetracycline Repressor, domain 2"/>
    <property type="match status" value="1"/>
</dbReference>
<dbReference type="eggNOG" id="COG1309">
    <property type="taxonomic scope" value="Bacteria"/>
</dbReference>
<dbReference type="EMBL" id="CP006272">
    <property type="protein sequence ID" value="AGZ42697.1"/>
    <property type="molecule type" value="Genomic_DNA"/>
</dbReference>
<dbReference type="Pfam" id="PF17754">
    <property type="entry name" value="TetR_C_14"/>
    <property type="match status" value="1"/>
</dbReference>
<keyword evidence="2 4" id="KW-0238">DNA-binding</keyword>
<dbReference type="InterPro" id="IPR050109">
    <property type="entry name" value="HTH-type_TetR-like_transc_reg"/>
</dbReference>
<name>U5W104_9ACTN</name>
<keyword evidence="3" id="KW-0804">Transcription</keyword>
<dbReference type="HOGENOM" id="CLU_069356_2_2_11"/>
<evidence type="ECO:0000259" key="5">
    <source>
        <dbReference type="PROSITE" id="PS50977"/>
    </source>
</evidence>
<dbReference type="Pfam" id="PF00440">
    <property type="entry name" value="TetR_N"/>
    <property type="match status" value="1"/>
</dbReference>
<sequence length="192" mass="20894">MGLRERTRQAVQSDIAAAAMRLFLDHGFDAVTMDQIATEVGISRRSLFRYFATKEDIVLGDLAERGRIVQAALAARPEGEGPWEALRAALVVLTEQPAYTVETAIGISHMFHSTPSLRARHVEKQLQWMELLVPHIETRLGIEPGGAPDPRAQALVASALACLDAAVEAWARRGGEGDVEILYDQAVAAVRA</sequence>
<dbReference type="RefSeq" id="WP_023363068.1">
    <property type="nucleotide sequence ID" value="NC_022657.1"/>
</dbReference>
<dbReference type="PANTHER" id="PTHR30055:SF234">
    <property type="entry name" value="HTH-TYPE TRANSCRIPTIONAL REGULATOR BETI"/>
    <property type="match status" value="1"/>
</dbReference>
<dbReference type="PATRIC" id="fig|1246995.3.peg.4487"/>
<dbReference type="AlphaFoldDB" id="U5W104"/>
<dbReference type="Gene3D" id="1.10.10.60">
    <property type="entry name" value="Homeodomain-like"/>
    <property type="match status" value="1"/>
</dbReference>
<dbReference type="SUPFAM" id="SSF46689">
    <property type="entry name" value="Homeodomain-like"/>
    <property type="match status" value="1"/>
</dbReference>
<feature type="domain" description="HTH tetR-type" evidence="5">
    <location>
        <begin position="9"/>
        <end position="69"/>
    </location>
</feature>
<dbReference type="GO" id="GO:0000976">
    <property type="term" value="F:transcription cis-regulatory region binding"/>
    <property type="evidence" value="ECO:0007669"/>
    <property type="project" value="TreeGrafter"/>
</dbReference>
<evidence type="ECO:0000313" key="6">
    <source>
        <dbReference type="EMBL" id="AGZ42697.1"/>
    </source>
</evidence>
<evidence type="ECO:0000256" key="2">
    <source>
        <dbReference type="ARBA" id="ARBA00023125"/>
    </source>
</evidence>
<feature type="DNA-binding region" description="H-T-H motif" evidence="4">
    <location>
        <begin position="32"/>
        <end position="51"/>
    </location>
</feature>
<evidence type="ECO:0000256" key="4">
    <source>
        <dbReference type="PROSITE-ProRule" id="PRU00335"/>
    </source>
</evidence>
<accession>U5W104</accession>
<dbReference type="PROSITE" id="PS50977">
    <property type="entry name" value="HTH_TETR_2"/>
    <property type="match status" value="1"/>
</dbReference>
<dbReference type="PRINTS" id="PR00455">
    <property type="entry name" value="HTHTETR"/>
</dbReference>
<dbReference type="PROSITE" id="PS01081">
    <property type="entry name" value="HTH_TETR_1"/>
    <property type="match status" value="1"/>
</dbReference>
<reference evidence="6 7" key="1">
    <citation type="journal article" date="2014" name="J. Biotechnol.">
        <title>Complete genome sequence of the actinobacterium Actinoplanes friuliensis HAG 010964, producer of the lipopeptide antibiotic friulimycin.</title>
        <authorList>
            <person name="Ruckert C."/>
            <person name="Szczepanowski R."/>
            <person name="Albersmeier A."/>
            <person name="Goesmann A."/>
            <person name="Fischer N."/>
            <person name="Steinkamper A."/>
            <person name="Puhler A."/>
            <person name="Biener R."/>
            <person name="Schwartz D."/>
            <person name="Kalinowski J."/>
        </authorList>
    </citation>
    <scope>NUCLEOTIDE SEQUENCE [LARGE SCALE GENOMIC DNA]</scope>
    <source>
        <strain evidence="6 7">DSM 7358</strain>
    </source>
</reference>